<evidence type="ECO:0000313" key="1">
    <source>
        <dbReference type="EMBL" id="CAG9764810.1"/>
    </source>
</evidence>
<evidence type="ECO:0000313" key="2">
    <source>
        <dbReference type="Proteomes" id="UP001152799"/>
    </source>
</evidence>
<organism evidence="1 2">
    <name type="scientific">Ceutorhynchus assimilis</name>
    <name type="common">cabbage seed weevil</name>
    <dbReference type="NCBI Taxonomy" id="467358"/>
    <lineage>
        <taxon>Eukaryota</taxon>
        <taxon>Metazoa</taxon>
        <taxon>Ecdysozoa</taxon>
        <taxon>Arthropoda</taxon>
        <taxon>Hexapoda</taxon>
        <taxon>Insecta</taxon>
        <taxon>Pterygota</taxon>
        <taxon>Neoptera</taxon>
        <taxon>Endopterygota</taxon>
        <taxon>Coleoptera</taxon>
        <taxon>Polyphaga</taxon>
        <taxon>Cucujiformia</taxon>
        <taxon>Curculionidae</taxon>
        <taxon>Ceutorhynchinae</taxon>
        <taxon>Ceutorhynchus</taxon>
    </lineage>
</organism>
<dbReference type="AlphaFoldDB" id="A0A9N9MK82"/>
<sequence length="219" mass="25056">MAKNEIISMLRQKIAELENRPPNILPPSYSTILQGNERHIPEVSAGPNIPSIIIKPKQHQDSNKTNVDVKRNIKPSELKVSIKGTRILKNGGMVIKCSNKSDVDILKKEAENEEDNIKITYIKRPEKLNALNTVFGECPPDVFRKLMTAKKVFIDWQRYSVVEDLGIPRCFNCQQYYHRMDTCPNTTVCEVCAGDHNIKDCLKLNKKCNNCQIANEKYR</sequence>
<name>A0A9N9MK82_9CUCU</name>
<proteinExistence type="predicted"/>
<keyword evidence="2" id="KW-1185">Reference proteome</keyword>
<protein>
    <recommendedName>
        <fullName evidence="3">Gag-like protein</fullName>
    </recommendedName>
</protein>
<dbReference type="OrthoDB" id="6775559at2759"/>
<reference evidence="1" key="1">
    <citation type="submission" date="2022-01" db="EMBL/GenBank/DDBJ databases">
        <authorList>
            <person name="King R."/>
        </authorList>
    </citation>
    <scope>NUCLEOTIDE SEQUENCE</scope>
</reference>
<gene>
    <name evidence="1" type="ORF">CEUTPL_LOCUS5436</name>
</gene>
<evidence type="ECO:0008006" key="3">
    <source>
        <dbReference type="Google" id="ProtNLM"/>
    </source>
</evidence>
<dbReference type="EMBL" id="OU892278">
    <property type="protein sequence ID" value="CAG9764810.1"/>
    <property type="molecule type" value="Genomic_DNA"/>
</dbReference>
<accession>A0A9N9MK82</accession>
<dbReference type="Proteomes" id="UP001152799">
    <property type="component" value="Chromosome 2"/>
</dbReference>